<proteinExistence type="predicted"/>
<dbReference type="AlphaFoldDB" id="A0A010Z1I9"/>
<keyword evidence="3" id="KW-1185">Reference proteome</keyword>
<dbReference type="EMBL" id="JFBT01000001">
    <property type="protein sequence ID" value="EXG81268.1"/>
    <property type="molecule type" value="Genomic_DNA"/>
</dbReference>
<dbReference type="OrthoDB" id="4557871at2"/>
<organism evidence="2 3">
    <name type="scientific">Cryptosporangium arvum DSM 44712</name>
    <dbReference type="NCBI Taxonomy" id="927661"/>
    <lineage>
        <taxon>Bacteria</taxon>
        <taxon>Bacillati</taxon>
        <taxon>Actinomycetota</taxon>
        <taxon>Actinomycetes</taxon>
        <taxon>Cryptosporangiales</taxon>
        <taxon>Cryptosporangiaceae</taxon>
        <taxon>Cryptosporangium</taxon>
    </lineage>
</organism>
<feature type="domain" description="DUF397" evidence="1">
    <location>
        <begin position="7"/>
        <end position="55"/>
    </location>
</feature>
<accession>A0A010Z1I9</accession>
<gene>
    <name evidence="2" type="ORF">CryarDRAFT_2378</name>
</gene>
<dbReference type="InterPro" id="IPR007278">
    <property type="entry name" value="DUF397"/>
</dbReference>
<protein>
    <recommendedName>
        <fullName evidence="1">DUF397 domain-containing protein</fullName>
    </recommendedName>
</protein>
<dbReference type="RefSeq" id="WP_084700360.1">
    <property type="nucleotide sequence ID" value="NZ_KK073874.1"/>
</dbReference>
<dbReference type="HOGENOM" id="CLU_131550_1_3_11"/>
<dbReference type="Pfam" id="PF04149">
    <property type="entry name" value="DUF397"/>
    <property type="match status" value="1"/>
</dbReference>
<dbReference type="Proteomes" id="UP000021053">
    <property type="component" value="Unassembled WGS sequence"/>
</dbReference>
<name>A0A010Z1I9_9ACTN</name>
<sequence>MVEKLFFRKSTKSNVANCVEVAFSHRGTLLRNSRYPDGLVLELTRREWEDFRAAAASGRFDRPGCDEPQ</sequence>
<reference evidence="2 3" key="1">
    <citation type="submission" date="2013-07" db="EMBL/GenBank/DDBJ databases">
        <authorList>
            <consortium name="DOE Joint Genome Institute"/>
            <person name="Eisen J."/>
            <person name="Huntemann M."/>
            <person name="Han J."/>
            <person name="Chen A."/>
            <person name="Kyrpides N."/>
            <person name="Mavromatis K."/>
            <person name="Markowitz V."/>
            <person name="Palaniappan K."/>
            <person name="Ivanova N."/>
            <person name="Schaumberg A."/>
            <person name="Pati A."/>
            <person name="Liolios K."/>
            <person name="Nordberg H.P."/>
            <person name="Cantor M.N."/>
            <person name="Hua S.X."/>
            <person name="Woyke T."/>
        </authorList>
    </citation>
    <scope>NUCLEOTIDE SEQUENCE [LARGE SCALE GENOMIC DNA]</scope>
    <source>
        <strain evidence="2 3">DSM 44712</strain>
    </source>
</reference>
<evidence type="ECO:0000259" key="1">
    <source>
        <dbReference type="Pfam" id="PF04149"/>
    </source>
</evidence>
<evidence type="ECO:0000313" key="2">
    <source>
        <dbReference type="EMBL" id="EXG81268.1"/>
    </source>
</evidence>
<evidence type="ECO:0000313" key="3">
    <source>
        <dbReference type="Proteomes" id="UP000021053"/>
    </source>
</evidence>
<comment type="caution">
    <text evidence="2">The sequence shown here is derived from an EMBL/GenBank/DDBJ whole genome shotgun (WGS) entry which is preliminary data.</text>
</comment>